<dbReference type="GO" id="GO:0005886">
    <property type="term" value="C:plasma membrane"/>
    <property type="evidence" value="ECO:0007669"/>
    <property type="project" value="UniProtKB-SubCell"/>
</dbReference>
<organism evidence="9 10">
    <name type="scientific">Nocardia mangyaensis</name>
    <dbReference type="NCBI Taxonomy" id="2213200"/>
    <lineage>
        <taxon>Bacteria</taxon>
        <taxon>Bacillati</taxon>
        <taxon>Actinomycetota</taxon>
        <taxon>Actinomycetes</taxon>
        <taxon>Mycobacteriales</taxon>
        <taxon>Nocardiaceae</taxon>
        <taxon>Nocardia</taxon>
    </lineage>
</organism>
<dbReference type="AlphaFoldDB" id="A0A1J0VT61"/>
<dbReference type="PANTHER" id="PTHR34390">
    <property type="entry name" value="UPF0442 PROTEIN YJJB-RELATED"/>
    <property type="match status" value="1"/>
</dbReference>
<feature type="transmembrane region" description="Helical" evidence="7">
    <location>
        <begin position="357"/>
        <end position="382"/>
    </location>
</feature>
<protein>
    <recommendedName>
        <fullName evidence="8">Threonine/serine exporter-like N-terminal domain-containing protein</fullName>
    </recommendedName>
</protein>
<evidence type="ECO:0000256" key="3">
    <source>
        <dbReference type="ARBA" id="ARBA00022692"/>
    </source>
</evidence>
<feature type="transmembrane region" description="Helical" evidence="7">
    <location>
        <begin position="271"/>
        <end position="295"/>
    </location>
</feature>
<evidence type="ECO:0000256" key="7">
    <source>
        <dbReference type="SAM" id="Phobius"/>
    </source>
</evidence>
<sequence length="423" mass="43397">MSNQDTDRQQVAAELRFLAELGTSSLESGYATEAMMLMVTSCAAAWSMSDVLVTGIGRTVTVQCVDEHGHCHSRQAQAATLDAFDCDRMRRIKAVARRLVVDRLDPETACRELAAADAGAQPFPWWTLQAGGMLLAFCICLQIGGTALAASLAAATQLVVNLTGRGLAGHRVPKFFAVVVQATVAGAFGGIFHLAGWLTVAQAATLVATTWVLIAPLPQLISMAIDMVSADSLTASARALGATLIIGGITLGGLLVLSLSWRFDLGVASNAVLPVLPVWLGISFAVLGAIGNALFNMGGSHLLAPAAVAGLVTASVNQSLIHLGNMPSAWAGPIAAVVLGFLAAASAERLRVPMSALVLVGITGALLPGLIVCQGLILSVYQVSGIGYFVQAGAVCVGLGVGASLGVFLWSVVARHGFATSTG</sequence>
<evidence type="ECO:0000256" key="4">
    <source>
        <dbReference type="ARBA" id="ARBA00022989"/>
    </source>
</evidence>
<dbReference type="EMBL" id="CP018082">
    <property type="protein sequence ID" value="APE35222.1"/>
    <property type="molecule type" value="Genomic_DNA"/>
</dbReference>
<dbReference type="InterPro" id="IPR050539">
    <property type="entry name" value="ThrE_Dicarb/AminoAcid_Exp"/>
</dbReference>
<feature type="transmembrane region" description="Helical" evidence="7">
    <location>
        <begin position="175"/>
        <end position="197"/>
    </location>
</feature>
<reference evidence="9" key="1">
    <citation type="submission" date="2016-11" db="EMBL/GenBank/DDBJ databases">
        <authorList>
            <person name="Jaros S."/>
            <person name="Januszkiewicz K."/>
            <person name="Wedrychowicz H."/>
        </authorList>
    </citation>
    <scope>NUCLEOTIDE SEQUENCE [LARGE SCALE GENOMIC DNA]</scope>
    <source>
        <strain evidence="9">Y48</strain>
    </source>
</reference>
<dbReference type="PANTHER" id="PTHR34390:SF2">
    <property type="entry name" value="SUCCINATE TRANSPORTER SUBUNIT YJJP-RELATED"/>
    <property type="match status" value="1"/>
</dbReference>
<comment type="subcellular location">
    <subcellularLocation>
        <location evidence="1">Cell membrane</location>
        <topology evidence="1">Multi-pass membrane protein</topology>
    </subcellularLocation>
</comment>
<feature type="domain" description="Threonine/serine exporter-like N-terminal" evidence="8">
    <location>
        <begin position="17"/>
        <end position="259"/>
    </location>
</feature>
<gene>
    <name evidence="9" type="ORF">BOX37_16140</name>
</gene>
<proteinExistence type="inferred from homology"/>
<dbReference type="KEGG" id="nsl:BOX37_16140"/>
<keyword evidence="4 7" id="KW-1133">Transmembrane helix</keyword>
<keyword evidence="3 7" id="KW-0812">Transmembrane</keyword>
<evidence type="ECO:0000256" key="6">
    <source>
        <dbReference type="ARBA" id="ARBA00034125"/>
    </source>
</evidence>
<accession>A0A1J0VT61</accession>
<evidence type="ECO:0000256" key="1">
    <source>
        <dbReference type="ARBA" id="ARBA00004651"/>
    </source>
</evidence>
<evidence type="ECO:0000256" key="2">
    <source>
        <dbReference type="ARBA" id="ARBA00022475"/>
    </source>
</evidence>
<dbReference type="RefSeq" id="WP_071928409.1">
    <property type="nucleotide sequence ID" value="NZ_CP018082.1"/>
</dbReference>
<comment type="similarity">
    <text evidence="6">Belongs to the ThrE exporter (TC 2.A.79) family.</text>
</comment>
<feature type="transmembrane region" description="Helical" evidence="7">
    <location>
        <begin position="237"/>
        <end position="259"/>
    </location>
</feature>
<dbReference type="GO" id="GO:0015744">
    <property type="term" value="P:succinate transport"/>
    <property type="evidence" value="ECO:0007669"/>
    <property type="project" value="TreeGrafter"/>
</dbReference>
<dbReference type="Proteomes" id="UP000183810">
    <property type="component" value="Chromosome"/>
</dbReference>
<name>A0A1J0VT61_9NOCA</name>
<feature type="transmembrane region" description="Helical" evidence="7">
    <location>
        <begin position="327"/>
        <end position="345"/>
    </location>
</feature>
<feature type="transmembrane region" description="Helical" evidence="7">
    <location>
        <begin position="133"/>
        <end position="154"/>
    </location>
</feature>
<feature type="transmembrane region" description="Helical" evidence="7">
    <location>
        <begin position="203"/>
        <end position="225"/>
    </location>
</feature>
<dbReference type="Pfam" id="PF06738">
    <property type="entry name" value="ThrE"/>
    <property type="match status" value="1"/>
</dbReference>
<evidence type="ECO:0000256" key="5">
    <source>
        <dbReference type="ARBA" id="ARBA00023136"/>
    </source>
</evidence>
<dbReference type="InterPro" id="IPR010619">
    <property type="entry name" value="ThrE-like_N"/>
</dbReference>
<keyword evidence="2" id="KW-1003">Cell membrane</keyword>
<keyword evidence="10" id="KW-1185">Reference proteome</keyword>
<evidence type="ECO:0000313" key="9">
    <source>
        <dbReference type="EMBL" id="APE35222.1"/>
    </source>
</evidence>
<evidence type="ECO:0000313" key="10">
    <source>
        <dbReference type="Proteomes" id="UP000183810"/>
    </source>
</evidence>
<keyword evidence="5 7" id="KW-0472">Membrane</keyword>
<feature type="transmembrane region" description="Helical" evidence="7">
    <location>
        <begin position="388"/>
        <end position="413"/>
    </location>
</feature>
<dbReference type="GO" id="GO:0022857">
    <property type="term" value="F:transmembrane transporter activity"/>
    <property type="evidence" value="ECO:0007669"/>
    <property type="project" value="InterPro"/>
</dbReference>
<dbReference type="OrthoDB" id="5143397at2"/>
<evidence type="ECO:0000259" key="8">
    <source>
        <dbReference type="Pfam" id="PF06738"/>
    </source>
</evidence>